<dbReference type="InterPro" id="IPR024311">
    <property type="entry name" value="Lipocalin-like"/>
</dbReference>
<comment type="caution">
    <text evidence="2">The sequence shown here is derived from an EMBL/GenBank/DDBJ whole genome shotgun (WGS) entry which is preliminary data.</text>
</comment>
<dbReference type="EMBL" id="JABWSX010000001">
    <property type="protein sequence ID" value="NVL04565.1"/>
    <property type="molecule type" value="Genomic_DNA"/>
</dbReference>
<evidence type="ECO:0000259" key="1">
    <source>
        <dbReference type="Pfam" id="PF13924"/>
    </source>
</evidence>
<sequence>MEKSPKDTLVGTWVQVSLDTVSADGTRLPLYGENAKGMIIYTSNGYFTLMQASVDLPKLKSGLPSKATPEEAKAVIANSIAYFGKYSLDETSMVLSLDIQASTFANLTGNPSEKRNVTSLTDSELKFNRPFVKDVTLEAVFKRAE</sequence>
<feature type="domain" description="Lipocalin-like" evidence="1">
    <location>
        <begin position="10"/>
        <end position="118"/>
    </location>
</feature>
<name>A0A973WK97_9BRAD</name>
<evidence type="ECO:0000313" key="2">
    <source>
        <dbReference type="EMBL" id="NVL04565.1"/>
    </source>
</evidence>
<protein>
    <submittedName>
        <fullName evidence="2">Lipocalin-like domain-containing protein</fullName>
    </submittedName>
</protein>
<dbReference type="RefSeq" id="WP_176528800.1">
    <property type="nucleotide sequence ID" value="NZ_CP088022.1"/>
</dbReference>
<proteinExistence type="predicted"/>
<reference evidence="2" key="1">
    <citation type="submission" date="2020-06" db="EMBL/GenBank/DDBJ databases">
        <title>Whole Genome Sequence of Bradyrhizobium sp. Strain 66S1MB.</title>
        <authorList>
            <person name="Bromfield E."/>
            <person name="Cloutier S."/>
        </authorList>
    </citation>
    <scope>NUCLEOTIDE SEQUENCE</scope>
    <source>
        <strain evidence="2">66S1MB</strain>
    </source>
</reference>
<dbReference type="AlphaFoldDB" id="A0A973WK97"/>
<dbReference type="Pfam" id="PF13924">
    <property type="entry name" value="Lipocalin_5"/>
    <property type="match status" value="1"/>
</dbReference>
<organism evidence="2">
    <name type="scientific">Bradyrhizobium quebecense</name>
    <dbReference type="NCBI Taxonomy" id="2748629"/>
    <lineage>
        <taxon>Bacteria</taxon>
        <taxon>Pseudomonadati</taxon>
        <taxon>Pseudomonadota</taxon>
        <taxon>Alphaproteobacteria</taxon>
        <taxon>Hyphomicrobiales</taxon>
        <taxon>Nitrobacteraceae</taxon>
        <taxon>Bradyrhizobium</taxon>
    </lineage>
</organism>
<accession>A0A973WK97</accession>
<gene>
    <name evidence="2" type="ORF">HU230_02170</name>
</gene>